<evidence type="ECO:0000256" key="1">
    <source>
        <dbReference type="SAM" id="MobiDB-lite"/>
    </source>
</evidence>
<dbReference type="PANTHER" id="PTHR35046">
    <property type="entry name" value="ZINC KNUCKLE (CCHC-TYPE) FAMILY PROTEIN"/>
    <property type="match status" value="1"/>
</dbReference>
<sequence length="308" mass="35803">MADANPNSEVLQKIQSLVQEVKKHVNDDLSYLVEDLDLESPFFRALEELAPLSPSILDTSGRIHNLAFVLNDQTFLVREDAKMLSTNLSILSEEELVVRKKISKMEGELSLLSKRKREIDDDIAVDVFKLIEKNLTLRGLEVRLRCMRRRLDEINDDLGGSQCGFNRGHHHSDNTGNNLSNNNRINLNREGGRGNNHTIDDSNSEEEIATEERNDRGNHHDYRVKADIPLFYGTMGVEEFLDWQIDVDRFFDVMDVPEHKQVKMVAIRLKSTAAVWWDRLVVQRKRQKKNPIRTWRKMKQLMLERFLP</sequence>
<dbReference type="GO" id="GO:0008233">
    <property type="term" value="F:peptidase activity"/>
    <property type="evidence" value="ECO:0007669"/>
    <property type="project" value="UniProtKB-KW"/>
</dbReference>
<feature type="region of interest" description="Disordered" evidence="1">
    <location>
        <begin position="169"/>
        <end position="216"/>
    </location>
</feature>
<dbReference type="ExpressionAtlas" id="A0A2K3LEA4">
    <property type="expression patterns" value="baseline"/>
</dbReference>
<dbReference type="Proteomes" id="UP000236291">
    <property type="component" value="Unassembled WGS sequence"/>
</dbReference>
<dbReference type="AlphaFoldDB" id="A0A2K3LEA4"/>
<proteinExistence type="predicted"/>
<reference evidence="2 3" key="2">
    <citation type="journal article" date="2017" name="Front. Plant Sci.">
        <title>Gene Classification and Mining of Molecular Markers Useful in Red Clover (Trifolium pratense) Breeding.</title>
        <authorList>
            <person name="Istvanek J."/>
            <person name="Dluhosova J."/>
            <person name="Dluhos P."/>
            <person name="Patkova L."/>
            <person name="Nedelnik J."/>
            <person name="Repkova J."/>
        </authorList>
    </citation>
    <scope>NUCLEOTIDE SEQUENCE [LARGE SCALE GENOMIC DNA]</scope>
    <source>
        <strain evidence="3">cv. Tatra</strain>
        <tissue evidence="2">Young leaves</tissue>
    </source>
</reference>
<keyword evidence="2" id="KW-0645">Protease</keyword>
<accession>A0A2K3LEA4</accession>
<reference evidence="2 3" key="1">
    <citation type="journal article" date="2014" name="Am. J. Bot.">
        <title>Genome assembly and annotation for red clover (Trifolium pratense; Fabaceae).</title>
        <authorList>
            <person name="Istvanek J."/>
            <person name="Jaros M."/>
            <person name="Krenek A."/>
            <person name="Repkova J."/>
        </authorList>
    </citation>
    <scope>NUCLEOTIDE SEQUENCE [LARGE SCALE GENOMIC DNA]</scope>
    <source>
        <strain evidence="3">cv. Tatra</strain>
        <tissue evidence="2">Young leaves</tissue>
    </source>
</reference>
<protein>
    <submittedName>
        <fullName evidence="2">Subtilisin-like protease</fullName>
    </submittedName>
</protein>
<organism evidence="2 3">
    <name type="scientific">Trifolium pratense</name>
    <name type="common">Red clover</name>
    <dbReference type="NCBI Taxonomy" id="57577"/>
    <lineage>
        <taxon>Eukaryota</taxon>
        <taxon>Viridiplantae</taxon>
        <taxon>Streptophyta</taxon>
        <taxon>Embryophyta</taxon>
        <taxon>Tracheophyta</taxon>
        <taxon>Spermatophyta</taxon>
        <taxon>Magnoliopsida</taxon>
        <taxon>eudicotyledons</taxon>
        <taxon>Gunneridae</taxon>
        <taxon>Pentapetalae</taxon>
        <taxon>rosids</taxon>
        <taxon>fabids</taxon>
        <taxon>Fabales</taxon>
        <taxon>Fabaceae</taxon>
        <taxon>Papilionoideae</taxon>
        <taxon>50 kb inversion clade</taxon>
        <taxon>NPAAA clade</taxon>
        <taxon>Hologalegina</taxon>
        <taxon>IRL clade</taxon>
        <taxon>Trifolieae</taxon>
        <taxon>Trifolium</taxon>
    </lineage>
</organism>
<name>A0A2K3LEA4_TRIPR</name>
<evidence type="ECO:0000313" key="2">
    <source>
        <dbReference type="EMBL" id="PNX76875.1"/>
    </source>
</evidence>
<dbReference type="PANTHER" id="PTHR35046:SF25">
    <property type="entry name" value="RETROTRANSPOSON GAG DOMAIN-CONTAINING PROTEIN"/>
    <property type="match status" value="1"/>
</dbReference>
<gene>
    <name evidence="2" type="ORF">L195_g032834</name>
</gene>
<feature type="non-terminal residue" evidence="2">
    <location>
        <position position="308"/>
    </location>
</feature>
<comment type="caution">
    <text evidence="2">The sequence shown here is derived from an EMBL/GenBank/DDBJ whole genome shotgun (WGS) entry which is preliminary data.</text>
</comment>
<evidence type="ECO:0000313" key="3">
    <source>
        <dbReference type="Proteomes" id="UP000236291"/>
    </source>
</evidence>
<dbReference type="EMBL" id="ASHM01031414">
    <property type="protein sequence ID" value="PNX76875.1"/>
    <property type="molecule type" value="Genomic_DNA"/>
</dbReference>
<feature type="compositionally biased region" description="Low complexity" evidence="1">
    <location>
        <begin position="174"/>
        <end position="189"/>
    </location>
</feature>
<dbReference type="GO" id="GO:0006508">
    <property type="term" value="P:proteolysis"/>
    <property type="evidence" value="ECO:0007669"/>
    <property type="project" value="UniProtKB-KW"/>
</dbReference>
<keyword evidence="2" id="KW-0378">Hydrolase</keyword>